<dbReference type="Pfam" id="PF00787">
    <property type="entry name" value="PX"/>
    <property type="match status" value="1"/>
</dbReference>
<keyword evidence="5" id="KW-0446">Lipid-binding</keyword>
<dbReference type="InterPro" id="IPR052467">
    <property type="entry name" value="Sorting_nexin_PX-domain"/>
</dbReference>
<dbReference type="SUPFAM" id="SSF64268">
    <property type="entry name" value="PX domain"/>
    <property type="match status" value="1"/>
</dbReference>
<keyword evidence="7" id="KW-0968">Cytoplasmic vesicle</keyword>
<dbReference type="GO" id="GO:0008289">
    <property type="term" value="F:lipid binding"/>
    <property type="evidence" value="ECO:0007669"/>
    <property type="project" value="UniProtKB-KW"/>
</dbReference>
<evidence type="ECO:0000313" key="9">
    <source>
        <dbReference type="EMBL" id="KAL0967900.1"/>
    </source>
</evidence>
<evidence type="ECO:0000256" key="6">
    <source>
        <dbReference type="ARBA" id="ARBA00023136"/>
    </source>
</evidence>
<evidence type="ECO:0000259" key="8">
    <source>
        <dbReference type="PROSITE" id="PS50195"/>
    </source>
</evidence>
<keyword evidence="4" id="KW-0653">Protein transport</keyword>
<evidence type="ECO:0000256" key="1">
    <source>
        <dbReference type="ARBA" id="ARBA00004180"/>
    </source>
</evidence>
<dbReference type="Gene3D" id="3.30.1520.10">
    <property type="entry name" value="Phox-like domain"/>
    <property type="match status" value="1"/>
</dbReference>
<dbReference type="InterPro" id="IPR001683">
    <property type="entry name" value="PX_dom"/>
</dbReference>
<dbReference type="EMBL" id="JAGEUA010000008">
    <property type="protein sequence ID" value="KAL0967900.1"/>
    <property type="molecule type" value="Genomic_DNA"/>
</dbReference>
<accession>A0ABD0W9Q1</accession>
<comment type="subcellular location">
    <subcellularLocation>
        <location evidence="1">Cytoplasmic vesicle membrane</location>
        <topology evidence="1">Peripheral membrane protein</topology>
        <orientation evidence="1">Cytoplasmic side</orientation>
    </subcellularLocation>
</comment>
<proteinExistence type="inferred from homology"/>
<dbReference type="Proteomes" id="UP001557470">
    <property type="component" value="Unassembled WGS sequence"/>
</dbReference>
<dbReference type="GO" id="GO:0030659">
    <property type="term" value="C:cytoplasmic vesicle membrane"/>
    <property type="evidence" value="ECO:0007669"/>
    <property type="project" value="UniProtKB-SubCell"/>
</dbReference>
<keyword evidence="10" id="KW-1185">Reference proteome</keyword>
<protein>
    <recommendedName>
        <fullName evidence="8">PX domain-containing protein</fullName>
    </recommendedName>
</protein>
<dbReference type="PANTHER" id="PTHR15813:SF8">
    <property type="entry name" value="SORTING NEXIN-22"/>
    <property type="match status" value="1"/>
</dbReference>
<evidence type="ECO:0000256" key="3">
    <source>
        <dbReference type="ARBA" id="ARBA00022448"/>
    </source>
</evidence>
<dbReference type="InterPro" id="IPR036871">
    <property type="entry name" value="PX_dom_sf"/>
</dbReference>
<dbReference type="GO" id="GO:0015031">
    <property type="term" value="P:protein transport"/>
    <property type="evidence" value="ECO:0007669"/>
    <property type="project" value="UniProtKB-KW"/>
</dbReference>
<evidence type="ECO:0000256" key="5">
    <source>
        <dbReference type="ARBA" id="ARBA00023121"/>
    </source>
</evidence>
<dbReference type="AlphaFoldDB" id="A0ABD0W9Q1"/>
<evidence type="ECO:0000313" key="10">
    <source>
        <dbReference type="Proteomes" id="UP001557470"/>
    </source>
</evidence>
<organism evidence="9 10">
    <name type="scientific">Umbra pygmaea</name>
    <name type="common">Eastern mudminnow</name>
    <dbReference type="NCBI Taxonomy" id="75934"/>
    <lineage>
        <taxon>Eukaryota</taxon>
        <taxon>Metazoa</taxon>
        <taxon>Chordata</taxon>
        <taxon>Craniata</taxon>
        <taxon>Vertebrata</taxon>
        <taxon>Euteleostomi</taxon>
        <taxon>Actinopterygii</taxon>
        <taxon>Neopterygii</taxon>
        <taxon>Teleostei</taxon>
        <taxon>Protacanthopterygii</taxon>
        <taxon>Esociformes</taxon>
        <taxon>Umbridae</taxon>
        <taxon>Umbra</taxon>
    </lineage>
</organism>
<dbReference type="SMART" id="SM00312">
    <property type="entry name" value="PX"/>
    <property type="match status" value="1"/>
</dbReference>
<keyword evidence="6" id="KW-0472">Membrane</keyword>
<comment type="similarity">
    <text evidence="2">Belongs to the sorting nexin family.</text>
</comment>
<evidence type="ECO:0000256" key="7">
    <source>
        <dbReference type="ARBA" id="ARBA00023329"/>
    </source>
</evidence>
<reference evidence="9 10" key="1">
    <citation type="submission" date="2024-06" db="EMBL/GenBank/DDBJ databases">
        <authorList>
            <person name="Pan Q."/>
            <person name="Wen M."/>
            <person name="Jouanno E."/>
            <person name="Zahm M."/>
            <person name="Klopp C."/>
            <person name="Cabau C."/>
            <person name="Louis A."/>
            <person name="Berthelot C."/>
            <person name="Parey E."/>
            <person name="Roest Crollius H."/>
            <person name="Montfort J."/>
            <person name="Robinson-Rechavi M."/>
            <person name="Bouchez O."/>
            <person name="Lampietro C."/>
            <person name="Lopez Roques C."/>
            <person name="Donnadieu C."/>
            <person name="Postlethwait J."/>
            <person name="Bobe J."/>
            <person name="Verreycken H."/>
            <person name="Guiguen Y."/>
        </authorList>
    </citation>
    <scope>NUCLEOTIDE SEQUENCE [LARGE SCALE GENOMIC DNA]</scope>
    <source>
        <strain evidence="9">Up_M1</strain>
        <tissue evidence="9">Testis</tissue>
    </source>
</reference>
<gene>
    <name evidence="9" type="ORF">UPYG_G00259410</name>
</gene>
<name>A0ABD0W9Q1_UMBPY</name>
<evidence type="ECO:0000256" key="2">
    <source>
        <dbReference type="ARBA" id="ARBA00010883"/>
    </source>
</evidence>
<feature type="domain" description="PX" evidence="8">
    <location>
        <begin position="1"/>
        <end position="114"/>
    </location>
</feature>
<keyword evidence="3" id="KW-0813">Transport</keyword>
<comment type="caution">
    <text evidence="9">The sequence shown here is derived from an EMBL/GenBank/DDBJ whole genome shotgun (WGS) entry which is preliminary data.</text>
</comment>
<evidence type="ECO:0000256" key="4">
    <source>
        <dbReference type="ARBA" id="ARBA00022927"/>
    </source>
</evidence>
<sequence length="217" mass="25132">MIEVSIPSLEKEVDDSGKLRKLFRVEILFNERKHFVLRRYSEFQTLHRKLKKIVLPPDFPSKRSSHLKTKPLEQRRQELENYIQDLLYQYEKVPQVLLDFLHVKHFYAGNKTQSLESFNDSDPQGEGYGCQLQHQRVVGFCQDPYLHIPTSELPDIVMDGVIQGFYPKDTHVTFTVCTKPSLAPPPAQKVNSSAIPTIIIDRVSPATQNTDIEELRQ</sequence>
<dbReference type="PANTHER" id="PTHR15813">
    <property type="entry name" value="SORTING NEXIN-22 AND 24"/>
    <property type="match status" value="1"/>
</dbReference>
<dbReference type="PROSITE" id="PS50195">
    <property type="entry name" value="PX"/>
    <property type="match status" value="1"/>
</dbReference>